<dbReference type="Gene3D" id="3.30.70.3190">
    <property type="match status" value="1"/>
</dbReference>
<dbReference type="FunFam" id="3.30.70.2510:FF:000001">
    <property type="entry name" value="tRNA pseudouridine synthase Pus10"/>
    <property type="match status" value="1"/>
</dbReference>
<dbReference type="EMBL" id="CP058909">
    <property type="protein sequence ID" value="QLH81168.1"/>
    <property type="molecule type" value="Genomic_DNA"/>
</dbReference>
<dbReference type="AlphaFoldDB" id="A0A7D5T405"/>
<evidence type="ECO:0000313" key="10">
    <source>
        <dbReference type="Proteomes" id="UP000509346"/>
    </source>
</evidence>
<feature type="binding site" evidence="5">
    <location>
        <position position="311"/>
    </location>
    <ligand>
        <name>substrate</name>
    </ligand>
</feature>
<evidence type="ECO:0000256" key="4">
    <source>
        <dbReference type="ARBA" id="ARBA00023235"/>
    </source>
</evidence>
<dbReference type="InterPro" id="IPR048741">
    <property type="entry name" value="Pus10-like_C"/>
</dbReference>
<evidence type="ECO:0000313" key="9">
    <source>
        <dbReference type="EMBL" id="QLH81168.1"/>
    </source>
</evidence>
<proteinExistence type="inferred from homology"/>
<feature type="compositionally biased region" description="Acidic residues" evidence="6">
    <location>
        <begin position="420"/>
        <end position="439"/>
    </location>
</feature>
<comment type="catalytic activity">
    <reaction evidence="5">
        <text>uridine(54) in tRNA = pseudouridine(54) in tRNA</text>
        <dbReference type="Rhea" id="RHEA:57876"/>
        <dbReference type="Rhea" id="RHEA-COMP:10193"/>
        <dbReference type="Rhea" id="RHEA-COMP:14141"/>
        <dbReference type="ChEBI" id="CHEBI:65314"/>
        <dbReference type="ChEBI" id="CHEBI:65315"/>
    </reaction>
</comment>
<keyword evidence="10" id="KW-1185">Reference proteome</keyword>
<protein>
    <recommendedName>
        <fullName evidence="5">tRNA pseudouridine synthase Pus10</fullName>
        <ecNumber evidence="5">5.4.99.25</ecNumber>
    </recommendedName>
    <alternativeName>
        <fullName evidence="5">tRNA pseudouridine 54/55 synthase</fullName>
        <shortName evidence="5">Psi54/55 synthase</shortName>
    </alternativeName>
</protein>
<evidence type="ECO:0000259" key="7">
    <source>
        <dbReference type="Pfam" id="PF21238"/>
    </source>
</evidence>
<dbReference type="Gene3D" id="3.30.70.2510">
    <property type="match status" value="1"/>
</dbReference>
<dbReference type="HAMAP" id="MF_01893">
    <property type="entry name" value="Pus10_arch"/>
    <property type="match status" value="1"/>
</dbReference>
<dbReference type="Proteomes" id="UP000509346">
    <property type="component" value="Chromosome"/>
</dbReference>
<feature type="domain" description="Pus10-like C-terminal" evidence="7">
    <location>
        <begin position="172"/>
        <end position="418"/>
    </location>
</feature>
<dbReference type="InterPro" id="IPR055174">
    <property type="entry name" value="Pus10_THUMP_arc"/>
</dbReference>
<evidence type="ECO:0000256" key="6">
    <source>
        <dbReference type="SAM" id="MobiDB-lite"/>
    </source>
</evidence>
<feature type="binding site" evidence="5">
    <location>
        <position position="383"/>
    </location>
    <ligand>
        <name>substrate</name>
    </ligand>
</feature>
<dbReference type="GO" id="GO:0160148">
    <property type="term" value="F:tRNA pseudouridine(55) synthase activity"/>
    <property type="evidence" value="ECO:0007669"/>
    <property type="project" value="UniProtKB-EC"/>
</dbReference>
<dbReference type="InterPro" id="IPR039894">
    <property type="entry name" value="Pus10-like"/>
</dbReference>
<dbReference type="InterPro" id="IPR020103">
    <property type="entry name" value="PsdUridine_synth_cat_dom_sf"/>
</dbReference>
<name>A0A7D5T405_9EURY</name>
<feature type="active site" description="Nucleophile" evidence="5">
    <location>
        <position position="245"/>
    </location>
</feature>
<comment type="similarity">
    <text evidence="1 5">Belongs to the pseudouridine synthase Pus10 family.</text>
</comment>
<dbReference type="GeneID" id="56082066"/>
<dbReference type="SUPFAM" id="SSF55120">
    <property type="entry name" value="Pseudouridine synthase"/>
    <property type="match status" value="1"/>
</dbReference>
<dbReference type="KEGG" id="hpel:HZS54_05715"/>
<evidence type="ECO:0000256" key="2">
    <source>
        <dbReference type="ARBA" id="ARBA00022694"/>
    </source>
</evidence>
<evidence type="ECO:0000256" key="1">
    <source>
        <dbReference type="ARBA" id="ARBA00009652"/>
    </source>
</evidence>
<dbReference type="Pfam" id="PF21238">
    <property type="entry name" value="Pus10_C"/>
    <property type="match status" value="1"/>
</dbReference>
<keyword evidence="2 5" id="KW-0819">tRNA processing</keyword>
<evidence type="ECO:0000256" key="5">
    <source>
        <dbReference type="HAMAP-Rule" id="MF_01893"/>
    </source>
</evidence>
<evidence type="ECO:0000259" key="8">
    <source>
        <dbReference type="Pfam" id="PF22023"/>
    </source>
</evidence>
<dbReference type="EC" id="5.4.99.25" evidence="5"/>
<comment type="function">
    <text evidence="5">Responsible for synthesis of pseudouridine from uracil-54 and uracil-55 in the psi GC loop of transfer RNAs.</text>
</comment>
<dbReference type="PANTHER" id="PTHR21568:SF0">
    <property type="entry name" value="TRNA PSEUDOURIDINE SYNTHASE PUS10"/>
    <property type="match status" value="1"/>
</dbReference>
<dbReference type="OrthoDB" id="10348at2157"/>
<dbReference type="SUPFAM" id="SSF57938">
    <property type="entry name" value="DnaJ/Hsp40 cysteine-rich domain"/>
    <property type="match status" value="1"/>
</dbReference>
<reference evidence="9 10" key="1">
    <citation type="submission" date="2020-07" db="EMBL/GenBank/DDBJ databases">
        <title>Halosimplex litoreum sp. nov. and Halosimplex rubrum sp. nov., isolated from different salt environments.</title>
        <authorList>
            <person name="Cui H."/>
        </authorList>
    </citation>
    <scope>NUCLEOTIDE SEQUENCE [LARGE SCALE GENOMIC DNA]</scope>
    <source>
        <strain evidence="9 10">R2</strain>
    </source>
</reference>
<accession>A0A7D5T405</accession>
<feature type="region of interest" description="Disordered" evidence="6">
    <location>
        <begin position="420"/>
        <end position="474"/>
    </location>
</feature>
<feature type="domain" description="Pus10 THUMP" evidence="8">
    <location>
        <begin position="79"/>
        <end position="158"/>
    </location>
</feature>
<keyword evidence="4 5" id="KW-0413">Isomerase</keyword>
<feature type="compositionally biased region" description="Acidic residues" evidence="6">
    <location>
        <begin position="447"/>
        <end position="465"/>
    </location>
</feature>
<dbReference type="NCBIfam" id="TIGR01213">
    <property type="entry name" value="pseudo_Pus10arc"/>
    <property type="match status" value="1"/>
</dbReference>
<dbReference type="InterPro" id="IPR005912">
    <property type="entry name" value="Pus10"/>
</dbReference>
<dbReference type="RefSeq" id="WP_179920976.1">
    <property type="nucleotide sequence ID" value="NZ_CP058909.1"/>
</dbReference>
<gene>
    <name evidence="5" type="primary">pus10</name>
    <name evidence="9" type="ORF">HZS54_05715</name>
</gene>
<dbReference type="Pfam" id="PF22023">
    <property type="entry name" value="Pus10_THUMP_arc"/>
    <property type="match status" value="1"/>
</dbReference>
<evidence type="ECO:0000256" key="3">
    <source>
        <dbReference type="ARBA" id="ARBA00022884"/>
    </source>
</evidence>
<organism evidence="9 10">
    <name type="scientific">Halosimplex pelagicum</name>
    <dbReference type="NCBI Taxonomy" id="869886"/>
    <lineage>
        <taxon>Archaea</taxon>
        <taxon>Methanobacteriati</taxon>
        <taxon>Methanobacteriota</taxon>
        <taxon>Stenosarchaea group</taxon>
        <taxon>Halobacteria</taxon>
        <taxon>Halobacteriales</taxon>
        <taxon>Haloarculaceae</taxon>
        <taxon>Halosimplex</taxon>
    </lineage>
</organism>
<comment type="catalytic activity">
    <reaction evidence="5">
        <text>uridine(55) in tRNA = pseudouridine(55) in tRNA</text>
        <dbReference type="Rhea" id="RHEA:42532"/>
        <dbReference type="Rhea" id="RHEA-COMP:10101"/>
        <dbReference type="Rhea" id="RHEA-COMP:10102"/>
        <dbReference type="ChEBI" id="CHEBI:65314"/>
        <dbReference type="ChEBI" id="CHEBI:65315"/>
        <dbReference type="EC" id="5.4.99.25"/>
    </reaction>
</comment>
<dbReference type="InterPro" id="IPR036410">
    <property type="entry name" value="HSP_DnaJ_Cys-rich_dom_sf"/>
</dbReference>
<dbReference type="GO" id="GO:0000049">
    <property type="term" value="F:tRNA binding"/>
    <property type="evidence" value="ECO:0007669"/>
    <property type="project" value="InterPro"/>
</dbReference>
<sequence>MTDDVLDLARRAVETGPLCDPCLGRLVAERSFGLTNRERGRSLRVAVALADDRPVADLEPDEPCWVCEGESTEERAQEWAERAAYAVEEYDFETFQVGTRVPPLFEENDALLREDLGLDDDAGEALKTELNREVGKRFGRETDSEVEFQRPDVQVTLNLGDDTVDTQVNSAFVYGRYRKLERDIPQTKWPCSDCNGTGLNRGEICEGCDGSGYRYDESVEQLTAPVVEEAMDGESATFHGAGREDVDALMLEGGRPFVIEIDEPRQRTVDAAALEPEINEFADGKVEVLDLRQATYEMVERVKELDASKTYRMEVEFEEPVDAADFEAALDELAGATVEQRTPQRVDHRRADIERTREVYDIEGELDDERTATVELHGEGGLYVKELVSSDEGRTEPSLAGLLDVDAVVTALDVLNVEGEDEPFADEEFFRDEPAEAVDGEAGGDGGENDGSEASDGGGGDDPDAESASANGGD</sequence>
<dbReference type="PANTHER" id="PTHR21568">
    <property type="entry name" value="TRNA PSEUDOURIDINE SYNTHASE PUS10"/>
    <property type="match status" value="1"/>
</dbReference>
<keyword evidence="3 5" id="KW-0694">RNA-binding</keyword>
<dbReference type="GO" id="GO:0031119">
    <property type="term" value="P:tRNA pseudouridine synthesis"/>
    <property type="evidence" value="ECO:0007669"/>
    <property type="project" value="UniProtKB-UniRule"/>
</dbReference>